<dbReference type="EMBL" id="JBJKFK010003342">
    <property type="protein sequence ID" value="KAL3310001.1"/>
    <property type="molecule type" value="Genomic_DNA"/>
</dbReference>
<proteinExistence type="predicted"/>
<dbReference type="PANTHER" id="PTHR13222:SF1">
    <property type="entry name" value="RB1-INDUCIBLE COILED-COIL PROTEIN 1"/>
    <property type="match status" value="1"/>
</dbReference>
<dbReference type="PANTHER" id="PTHR13222">
    <property type="entry name" value="RB1-INDUCIBLE COILED-COIL"/>
    <property type="match status" value="1"/>
</dbReference>
<sequence>MDRGVMLKLPQEYRNKTLVVLFFLKTPSRVYDIRKYLHDVHEIDFDFQILLATGGVNMHLTDRLVRGEGEDETNPLFLFKKNFSNNPPADIYKFVATDQGISDQVQASLKTSITYDSLLKTHGDLGILTKFSEELCSTIEKLSSQQRFMLQGWQVAAANLAEVASDSLKELTITITKLKEFELHVLAWEASLKECVHFDNDCIIFSS</sequence>
<protein>
    <submittedName>
        <fullName evidence="1">Uncharacterized protein</fullName>
    </submittedName>
</protein>
<dbReference type="Proteomes" id="UP001626550">
    <property type="component" value="Unassembled WGS sequence"/>
</dbReference>
<name>A0ABD2PU65_9PLAT</name>
<organism evidence="1 2">
    <name type="scientific">Cichlidogyrus casuarinus</name>
    <dbReference type="NCBI Taxonomy" id="1844966"/>
    <lineage>
        <taxon>Eukaryota</taxon>
        <taxon>Metazoa</taxon>
        <taxon>Spiralia</taxon>
        <taxon>Lophotrochozoa</taxon>
        <taxon>Platyhelminthes</taxon>
        <taxon>Monogenea</taxon>
        <taxon>Monopisthocotylea</taxon>
        <taxon>Dactylogyridea</taxon>
        <taxon>Ancyrocephalidae</taxon>
        <taxon>Cichlidogyrus</taxon>
    </lineage>
</organism>
<accession>A0ABD2PU65</accession>
<evidence type="ECO:0000313" key="2">
    <source>
        <dbReference type="Proteomes" id="UP001626550"/>
    </source>
</evidence>
<keyword evidence="2" id="KW-1185">Reference proteome</keyword>
<dbReference type="InterPro" id="IPR040040">
    <property type="entry name" value="ATG11"/>
</dbReference>
<dbReference type="AlphaFoldDB" id="A0ABD2PU65"/>
<comment type="caution">
    <text evidence="1">The sequence shown here is derived from an EMBL/GenBank/DDBJ whole genome shotgun (WGS) entry which is preliminary data.</text>
</comment>
<gene>
    <name evidence="1" type="ORF">Ciccas_011441</name>
</gene>
<reference evidence="1 2" key="1">
    <citation type="submission" date="2024-11" db="EMBL/GenBank/DDBJ databases">
        <title>Adaptive evolution of stress response genes in parasites aligns with host niche diversity.</title>
        <authorList>
            <person name="Hahn C."/>
            <person name="Resl P."/>
        </authorList>
    </citation>
    <scope>NUCLEOTIDE SEQUENCE [LARGE SCALE GENOMIC DNA]</scope>
    <source>
        <strain evidence="1">EGGRZ-B1_66</strain>
        <tissue evidence="1">Body</tissue>
    </source>
</reference>
<evidence type="ECO:0000313" key="1">
    <source>
        <dbReference type="EMBL" id="KAL3310001.1"/>
    </source>
</evidence>